<dbReference type="Gene3D" id="2.60.120.260">
    <property type="entry name" value="Galactose-binding domain-like"/>
    <property type="match status" value="1"/>
</dbReference>
<feature type="domain" description="Beta-lactamase-related" evidence="3">
    <location>
        <begin position="131"/>
        <end position="429"/>
    </location>
</feature>
<sequence>MRRRNFLHAAAAAAGAGAALPLGGTVHAATPTGVRTGPPTITPDDIRFPTVSRRLRPGSAGRAGLITEHVDRMADEAARYMAPGPGRPNPSHPGFVLIAARNSVIVAHEARGHAVRYESWDAATKTPVELPREQWVPMAKDTLFDMASVSKLFTSTVAAQLWERGVIDLDEPVARYLPDFAAADPAKAAITPRHLLTHRSGLVSWMNLAGYPGNDARMAAIYASVLRREPGSGYEYSDLNLITLGQLLHRVTGEPLDDLIADRVTGPLGMTETMFNPPRSLLPRIAATEYQPGTGRGMVHGTVHDENAWYLGGVAGHAGIFSTAADMAVFGQMLANGGHYAGTRVLSEATVRKILVNYSADIGASPRGLGWQVGQRFYMDALTSPVTAGHTGYTGPCIVVDPVDRTVFVFLANRVHPTRDWGTDSDYRRAPARAFARAVPVRPATGRTAWFSGMTDAADVTLTAPLSRMRTTGKVAFHLWYDTEPKVDSGSLEASTDGGSNWAPVPLNLRAKGRRWSTGGTFDGYSGRQWLKASAEVAADTTHLRWRYRTDGAYQGRGVYVDGIRVTSDGHDAFDVRRLVSDGWQESAN</sequence>
<dbReference type="Gene3D" id="3.40.710.10">
    <property type="entry name" value="DD-peptidase/beta-lactamase superfamily"/>
    <property type="match status" value="1"/>
</dbReference>
<name>A0A1U9R328_STRNV</name>
<reference evidence="4 5" key="1">
    <citation type="submission" date="2016-11" db="EMBL/GenBank/DDBJ databases">
        <title>Complete genome sequence of Streptomyces niveus SCSIO 3406.</title>
        <authorList>
            <person name="Zhu Q."/>
            <person name="Cheng W."/>
            <person name="Song Y."/>
            <person name="Li Q."/>
            <person name="Ju J."/>
        </authorList>
    </citation>
    <scope>NUCLEOTIDE SEQUENCE [LARGE SCALE GENOMIC DNA]</scope>
    <source>
        <strain evidence="4 5">SCSIO 3406</strain>
    </source>
</reference>
<keyword evidence="2" id="KW-0732">Signal</keyword>
<keyword evidence="1" id="KW-0378">Hydrolase</keyword>
<dbReference type="Pfam" id="PF20773">
    <property type="entry name" value="InhA-like_MAM"/>
    <property type="match status" value="1"/>
</dbReference>
<protein>
    <recommendedName>
        <fullName evidence="3">Beta-lactamase-related domain-containing protein</fullName>
    </recommendedName>
</protein>
<evidence type="ECO:0000259" key="3">
    <source>
        <dbReference type="Pfam" id="PF00144"/>
    </source>
</evidence>
<dbReference type="InterPro" id="IPR006311">
    <property type="entry name" value="TAT_signal"/>
</dbReference>
<evidence type="ECO:0000256" key="1">
    <source>
        <dbReference type="ARBA" id="ARBA00022801"/>
    </source>
</evidence>
<dbReference type="AlphaFoldDB" id="A0A1U9R328"/>
<dbReference type="KEGG" id="snw:BBN63_34400"/>
<dbReference type="InterPro" id="IPR050789">
    <property type="entry name" value="Diverse_Enzym_Activities"/>
</dbReference>
<proteinExistence type="predicted"/>
<dbReference type="PROSITE" id="PS51318">
    <property type="entry name" value="TAT"/>
    <property type="match status" value="1"/>
</dbReference>
<evidence type="ECO:0000313" key="5">
    <source>
        <dbReference type="Proteomes" id="UP000189677"/>
    </source>
</evidence>
<dbReference type="InterPro" id="IPR012338">
    <property type="entry name" value="Beta-lactam/transpept-like"/>
</dbReference>
<feature type="chain" id="PRO_5010714665" description="Beta-lactamase-related domain-containing protein" evidence="2">
    <location>
        <begin position="29"/>
        <end position="589"/>
    </location>
</feature>
<dbReference type="PANTHER" id="PTHR43283:SF11">
    <property type="entry name" value="BETA-LACTAMASE-RELATED DOMAIN-CONTAINING PROTEIN"/>
    <property type="match status" value="1"/>
</dbReference>
<dbReference type="EMBL" id="CP018047">
    <property type="protein sequence ID" value="AQU70501.1"/>
    <property type="molecule type" value="Genomic_DNA"/>
</dbReference>
<keyword evidence="5" id="KW-1185">Reference proteome</keyword>
<accession>A0A1U9R328</accession>
<dbReference type="OrthoDB" id="9809635at2"/>
<feature type="signal peptide" evidence="2">
    <location>
        <begin position="1"/>
        <end position="28"/>
    </location>
</feature>
<dbReference type="GO" id="GO:0016787">
    <property type="term" value="F:hydrolase activity"/>
    <property type="evidence" value="ECO:0007669"/>
    <property type="project" value="UniProtKB-KW"/>
</dbReference>
<dbReference type="InterPro" id="IPR001466">
    <property type="entry name" value="Beta-lactam-related"/>
</dbReference>
<dbReference type="PANTHER" id="PTHR43283">
    <property type="entry name" value="BETA-LACTAMASE-RELATED"/>
    <property type="match status" value="1"/>
</dbReference>
<evidence type="ECO:0000313" key="4">
    <source>
        <dbReference type="EMBL" id="AQU70501.1"/>
    </source>
</evidence>
<gene>
    <name evidence="4" type="ORF">BBN63_34400</name>
</gene>
<evidence type="ECO:0000256" key="2">
    <source>
        <dbReference type="SAM" id="SignalP"/>
    </source>
</evidence>
<dbReference type="Pfam" id="PF00144">
    <property type="entry name" value="Beta-lactamase"/>
    <property type="match status" value="1"/>
</dbReference>
<dbReference type="SUPFAM" id="SSF56601">
    <property type="entry name" value="beta-lactamase/transpeptidase-like"/>
    <property type="match status" value="1"/>
</dbReference>
<organism evidence="4 5">
    <name type="scientific">Streptomyces niveus</name>
    <name type="common">Streptomyces spheroides</name>
    <dbReference type="NCBI Taxonomy" id="193462"/>
    <lineage>
        <taxon>Bacteria</taxon>
        <taxon>Bacillati</taxon>
        <taxon>Actinomycetota</taxon>
        <taxon>Actinomycetes</taxon>
        <taxon>Kitasatosporales</taxon>
        <taxon>Streptomycetaceae</taxon>
        <taxon>Streptomyces</taxon>
    </lineage>
</organism>
<dbReference type="Proteomes" id="UP000189677">
    <property type="component" value="Chromosome"/>
</dbReference>
<dbReference type="RefSeq" id="WP_078079198.1">
    <property type="nucleotide sequence ID" value="NZ_CP018047.1"/>
</dbReference>